<keyword evidence="5 9" id="KW-0997">Cell inner membrane</keyword>
<evidence type="ECO:0000256" key="6">
    <source>
        <dbReference type="ARBA" id="ARBA00022692"/>
    </source>
</evidence>
<keyword evidence="13" id="KW-1185">Reference proteome</keyword>
<keyword evidence="6 9" id="KW-0812">Transmembrane</keyword>
<organism evidence="12 13">
    <name type="scientific">Sphingomonas sabuli</name>
    <dbReference type="NCBI Taxonomy" id="2764186"/>
    <lineage>
        <taxon>Bacteria</taxon>
        <taxon>Pseudomonadati</taxon>
        <taxon>Pseudomonadota</taxon>
        <taxon>Alphaproteobacteria</taxon>
        <taxon>Sphingomonadales</taxon>
        <taxon>Sphingomonadaceae</taxon>
        <taxon>Sphingomonas</taxon>
    </lineage>
</organism>
<keyword evidence="4 9" id="KW-1003">Cell membrane</keyword>
<accession>A0A7G9L587</accession>
<keyword evidence="7 9" id="KW-1133">Transmembrane helix</keyword>
<evidence type="ECO:0000256" key="2">
    <source>
        <dbReference type="ARBA" id="ARBA00009477"/>
    </source>
</evidence>
<dbReference type="Pfam" id="PF26002">
    <property type="entry name" value="Beta-barrel_AprE"/>
    <property type="match status" value="1"/>
</dbReference>
<dbReference type="PANTHER" id="PTHR30386">
    <property type="entry name" value="MEMBRANE FUSION SUBUNIT OF EMRAB-TOLC MULTIDRUG EFFLUX PUMP"/>
    <property type="match status" value="1"/>
</dbReference>
<dbReference type="Gene3D" id="2.40.50.100">
    <property type="match status" value="1"/>
</dbReference>
<evidence type="ECO:0000259" key="11">
    <source>
        <dbReference type="Pfam" id="PF26002"/>
    </source>
</evidence>
<evidence type="ECO:0000256" key="9">
    <source>
        <dbReference type="RuleBase" id="RU365093"/>
    </source>
</evidence>
<evidence type="ECO:0000256" key="7">
    <source>
        <dbReference type="ARBA" id="ARBA00022989"/>
    </source>
</evidence>
<evidence type="ECO:0000313" key="13">
    <source>
        <dbReference type="Proteomes" id="UP000515861"/>
    </source>
</evidence>
<dbReference type="InterPro" id="IPR050739">
    <property type="entry name" value="MFP"/>
</dbReference>
<dbReference type="NCBIfam" id="TIGR01843">
    <property type="entry name" value="type_I_hlyD"/>
    <property type="match status" value="1"/>
</dbReference>
<dbReference type="GO" id="GO:0005886">
    <property type="term" value="C:plasma membrane"/>
    <property type="evidence" value="ECO:0007669"/>
    <property type="project" value="UniProtKB-SubCell"/>
</dbReference>
<dbReference type="KEGG" id="ssau:H8M03_05550"/>
<dbReference type="Gene3D" id="2.40.30.170">
    <property type="match status" value="1"/>
</dbReference>
<evidence type="ECO:0000313" key="12">
    <source>
        <dbReference type="EMBL" id="QNM83786.1"/>
    </source>
</evidence>
<dbReference type="InterPro" id="IPR058781">
    <property type="entry name" value="HH_AprE-like"/>
</dbReference>
<feature type="domain" description="AprE-like beta-barrel" evidence="11">
    <location>
        <begin position="334"/>
        <end position="425"/>
    </location>
</feature>
<dbReference type="PANTHER" id="PTHR30386:SF17">
    <property type="entry name" value="ALKALINE PROTEASE SECRETION PROTEIN APRE"/>
    <property type="match status" value="1"/>
</dbReference>
<dbReference type="AlphaFoldDB" id="A0A7G9L587"/>
<reference evidence="12 13" key="1">
    <citation type="submission" date="2020-08" db="EMBL/GenBank/DDBJ databases">
        <title>Sphingomonas sp. sand1-3 16S ribosomal RNA gene Genome sequencing and assembly.</title>
        <authorList>
            <person name="Kang M."/>
        </authorList>
    </citation>
    <scope>NUCLEOTIDE SEQUENCE [LARGE SCALE GENOMIC DNA]</scope>
    <source>
        <strain evidence="13">sand1-3</strain>
    </source>
</reference>
<evidence type="ECO:0000256" key="8">
    <source>
        <dbReference type="ARBA" id="ARBA00023136"/>
    </source>
</evidence>
<evidence type="ECO:0000256" key="5">
    <source>
        <dbReference type="ARBA" id="ARBA00022519"/>
    </source>
</evidence>
<dbReference type="EMBL" id="CP060697">
    <property type="protein sequence ID" value="QNM83786.1"/>
    <property type="molecule type" value="Genomic_DNA"/>
</dbReference>
<dbReference type="RefSeq" id="WP_187480740.1">
    <property type="nucleotide sequence ID" value="NZ_CP060697.1"/>
</dbReference>
<comment type="subcellular location">
    <subcellularLocation>
        <location evidence="1 9">Cell inner membrane</location>
        <topology evidence="1 9">Single-pass membrane protein</topology>
    </subcellularLocation>
</comment>
<feature type="transmembrane region" description="Helical" evidence="9">
    <location>
        <begin position="27"/>
        <end position="45"/>
    </location>
</feature>
<dbReference type="Pfam" id="PF25994">
    <property type="entry name" value="HH_AprE"/>
    <property type="match status" value="1"/>
</dbReference>
<dbReference type="InterPro" id="IPR010129">
    <property type="entry name" value="T1SS_HlyD"/>
</dbReference>
<gene>
    <name evidence="12" type="ORF">H8M03_05550</name>
</gene>
<comment type="similarity">
    <text evidence="2 9">Belongs to the membrane fusion protein (MFP) (TC 8.A.1) family.</text>
</comment>
<protein>
    <recommendedName>
        <fullName evidence="9">Membrane fusion protein (MFP) family protein</fullName>
    </recommendedName>
</protein>
<feature type="domain" description="AprE-like long alpha-helical hairpin" evidence="10">
    <location>
        <begin position="101"/>
        <end position="292"/>
    </location>
</feature>
<evidence type="ECO:0000256" key="3">
    <source>
        <dbReference type="ARBA" id="ARBA00022448"/>
    </source>
</evidence>
<dbReference type="GO" id="GO:0015031">
    <property type="term" value="P:protein transport"/>
    <property type="evidence" value="ECO:0007669"/>
    <property type="project" value="InterPro"/>
</dbReference>
<evidence type="ECO:0000256" key="4">
    <source>
        <dbReference type="ARBA" id="ARBA00022475"/>
    </source>
</evidence>
<keyword evidence="3 9" id="KW-0813">Transport</keyword>
<proteinExistence type="inferred from homology"/>
<name>A0A7G9L587_9SPHN</name>
<keyword evidence="8 9" id="KW-0472">Membrane</keyword>
<evidence type="ECO:0000256" key="1">
    <source>
        <dbReference type="ARBA" id="ARBA00004377"/>
    </source>
</evidence>
<sequence length="450" mass="49553">MNIGNQRFDLPEPEEATLDDPKRDIRIGLGIAILFFVVLLGWAALTPLDAAVRASGVISVSGNRQAVQHPTGGVVTALNVKEGQMVQSGAVLVELSAPETKAAERALTSDYLMLLAQRARLAAEQAGRSSLTPPAEYADLRPEDRPLAQQALRMQMGELRARSSSMSAQQSVLSQRERQLAEQGSGYSERRKTMVEQRRILDEELKGLRSIAEKGFASKNRVRALERAEAELRGQEAAMTAEMARAGEGMGETRMQSLSLVRSTQEEIATNMRETEARLSETLPKLIAVREQLERAQIRATATGRVVGLNVFTVGGVVAPGQTLMEIVPEDRRLVVQAQVNPADADNVYAGQEAQLHFESVRDKNLPLMNGTVTNISADSFSDEKTGQRYFRAEIEVPREDFEMIQRTLGQGQLRPGLPVDAMLSVRKRSALEYLLEPLTSSFRHALHEE</sequence>
<dbReference type="PRINTS" id="PR01490">
    <property type="entry name" value="RTXTOXIND"/>
</dbReference>
<dbReference type="InterPro" id="IPR058982">
    <property type="entry name" value="Beta-barrel_AprE"/>
</dbReference>
<evidence type="ECO:0000259" key="10">
    <source>
        <dbReference type="Pfam" id="PF25994"/>
    </source>
</evidence>
<dbReference type="Proteomes" id="UP000515861">
    <property type="component" value="Chromosome"/>
</dbReference>